<keyword evidence="2" id="KW-0349">Heme</keyword>
<organism evidence="8 9">
    <name type="scientific">Microbacterium testaceum</name>
    <name type="common">Aureobacterium testaceum</name>
    <name type="synonym">Brevibacterium testaceum</name>
    <dbReference type="NCBI Taxonomy" id="2033"/>
    <lineage>
        <taxon>Bacteria</taxon>
        <taxon>Bacillati</taxon>
        <taxon>Actinomycetota</taxon>
        <taxon>Actinomycetes</taxon>
        <taxon>Micrococcales</taxon>
        <taxon>Microbacteriaceae</taxon>
        <taxon>Microbacterium</taxon>
    </lineage>
</organism>
<dbReference type="Proteomes" id="UP000319525">
    <property type="component" value="Unassembled WGS sequence"/>
</dbReference>
<evidence type="ECO:0000256" key="1">
    <source>
        <dbReference type="ARBA" id="ARBA00001970"/>
    </source>
</evidence>
<dbReference type="GeneID" id="57142982"/>
<reference evidence="8 9" key="1">
    <citation type="submission" date="2019-06" db="EMBL/GenBank/DDBJ databases">
        <title>Whole genome shotgun sequence of Microbacterium testaceum NBRC 12675.</title>
        <authorList>
            <person name="Hosoyama A."/>
            <person name="Uohara A."/>
            <person name="Ohji S."/>
            <person name="Ichikawa N."/>
        </authorList>
    </citation>
    <scope>NUCLEOTIDE SEQUENCE [LARGE SCALE GENOMIC DNA]</scope>
    <source>
        <strain evidence="8 9">NBRC 12675</strain>
    </source>
</reference>
<comment type="caution">
    <text evidence="8">The sequence shown here is derived from an EMBL/GenBank/DDBJ whole genome shotgun (WGS) entry which is preliminary data.</text>
</comment>
<accession>A0A4Y3QGN4</accession>
<sequence length="345" mass="38623">MGLESSIAPKLRRPDRRPKHTPGSYQPPYPSFSARFGDEVDAVVMASFGVQSRDADDPRAAAALGEMREARSAHDGPGSVQRARYIDAQGYTTTIDTAYWSDPRAFERWFASVGAAWLDPDRVEDGVGRFLELVTPDLERFETIFSASDRPEGVAEVGTEMSGMIEEHAYWGSMRDRLPLAQTDPLWPSGELVVTGSGRVRDVRLHGNACLIRSGQDITDTGDRERDLYLSTVEPPLRAGMDFLRDEGGSIGCYDNRFMVVLDEDDQPTDRTFGMSWWRDMAALEDWAASHLTHVEIFGAAMRHLSSFGPETRLRLFHEVTVPTDVQQRFTYVGCHDETGLLRAR</sequence>
<evidence type="ECO:0000256" key="5">
    <source>
        <dbReference type="ARBA" id="ARBA00023239"/>
    </source>
</evidence>
<evidence type="ECO:0000256" key="4">
    <source>
        <dbReference type="ARBA" id="ARBA00023004"/>
    </source>
</evidence>
<dbReference type="OrthoDB" id="3807625at2"/>
<dbReference type="GO" id="GO:0016829">
    <property type="term" value="F:lyase activity"/>
    <property type="evidence" value="ECO:0007669"/>
    <property type="project" value="UniProtKB-KW"/>
</dbReference>
<evidence type="ECO:0000256" key="7">
    <source>
        <dbReference type="SAM" id="MobiDB-lite"/>
    </source>
</evidence>
<gene>
    <name evidence="8" type="ORF">MTE01_02690</name>
</gene>
<keyword evidence="4" id="KW-0408">Iron</keyword>
<dbReference type="RefSeq" id="WP_141375286.1">
    <property type="nucleotide sequence ID" value="NZ_BJML01000001.1"/>
</dbReference>
<feature type="compositionally biased region" description="Basic residues" evidence="7">
    <location>
        <begin position="10"/>
        <end position="20"/>
    </location>
</feature>
<comment type="cofactor">
    <cofactor evidence="1">
        <name>heme b</name>
        <dbReference type="ChEBI" id="CHEBI:60344"/>
    </cofactor>
</comment>
<feature type="region of interest" description="Disordered" evidence="7">
    <location>
        <begin position="1"/>
        <end position="32"/>
    </location>
</feature>
<dbReference type="GO" id="GO:0046872">
    <property type="term" value="F:metal ion binding"/>
    <property type="evidence" value="ECO:0007669"/>
    <property type="project" value="UniProtKB-KW"/>
</dbReference>
<dbReference type="InterPro" id="IPR025702">
    <property type="entry name" value="OXD"/>
</dbReference>
<evidence type="ECO:0000256" key="2">
    <source>
        <dbReference type="ARBA" id="ARBA00022617"/>
    </source>
</evidence>
<comment type="similarity">
    <text evidence="6">Belongs to the heme-containing dehydratase family.</text>
</comment>
<keyword evidence="3" id="KW-0479">Metal-binding</keyword>
<dbReference type="AlphaFoldDB" id="A0A4Y3QGN4"/>
<keyword evidence="5" id="KW-0456">Lyase</keyword>
<evidence type="ECO:0000313" key="8">
    <source>
        <dbReference type="EMBL" id="GEB44324.1"/>
    </source>
</evidence>
<dbReference type="Pfam" id="PF13816">
    <property type="entry name" value="Dehydratase_hem"/>
    <property type="match status" value="1"/>
</dbReference>
<evidence type="ECO:0000256" key="3">
    <source>
        <dbReference type="ARBA" id="ARBA00022723"/>
    </source>
</evidence>
<evidence type="ECO:0000313" key="9">
    <source>
        <dbReference type="Proteomes" id="UP000319525"/>
    </source>
</evidence>
<proteinExistence type="inferred from homology"/>
<evidence type="ECO:0000256" key="6">
    <source>
        <dbReference type="ARBA" id="ARBA00034312"/>
    </source>
</evidence>
<protein>
    <submittedName>
        <fullName evidence="8">Phenylacetaldoxime dehydratase</fullName>
    </submittedName>
</protein>
<dbReference type="EMBL" id="BJML01000001">
    <property type="protein sequence ID" value="GEB44324.1"/>
    <property type="molecule type" value="Genomic_DNA"/>
</dbReference>
<name>A0A4Y3QGN4_MICTE</name>